<reference evidence="1" key="1">
    <citation type="submission" date="2020-08" db="EMBL/GenBank/DDBJ databases">
        <title>Multicomponent nature underlies the extraordinary mechanical properties of spider dragline silk.</title>
        <authorList>
            <person name="Kono N."/>
            <person name="Nakamura H."/>
            <person name="Mori M."/>
            <person name="Yoshida Y."/>
            <person name="Ohtoshi R."/>
            <person name="Malay A.D."/>
            <person name="Moran D.A.P."/>
            <person name="Tomita M."/>
            <person name="Numata K."/>
            <person name="Arakawa K."/>
        </authorList>
    </citation>
    <scope>NUCLEOTIDE SEQUENCE</scope>
</reference>
<dbReference type="EMBL" id="BMAW01100526">
    <property type="protein sequence ID" value="GFS95388.1"/>
    <property type="molecule type" value="Genomic_DNA"/>
</dbReference>
<gene>
    <name evidence="1" type="ORF">NPIL_598821</name>
</gene>
<accession>A0A8X6TB89</accession>
<dbReference type="Proteomes" id="UP000887013">
    <property type="component" value="Unassembled WGS sequence"/>
</dbReference>
<sequence length="123" mass="13959">MLLRIPRIVLTVHFEIPSFADSGERQNQFVQGLPFLHPLLPYEENSLNVPNFATPCSLLIHGFCFFPRPLTLPPVGKTPPMGFKNPRIFFACILSSPKLGSSLPIHRIMQEGQSLSDRWLRFS</sequence>
<proteinExistence type="predicted"/>
<keyword evidence="2" id="KW-1185">Reference proteome</keyword>
<comment type="caution">
    <text evidence="1">The sequence shown here is derived from an EMBL/GenBank/DDBJ whole genome shotgun (WGS) entry which is preliminary data.</text>
</comment>
<protein>
    <submittedName>
        <fullName evidence="1">Uncharacterized protein</fullName>
    </submittedName>
</protein>
<organism evidence="1 2">
    <name type="scientific">Nephila pilipes</name>
    <name type="common">Giant wood spider</name>
    <name type="synonym">Nephila maculata</name>
    <dbReference type="NCBI Taxonomy" id="299642"/>
    <lineage>
        <taxon>Eukaryota</taxon>
        <taxon>Metazoa</taxon>
        <taxon>Ecdysozoa</taxon>
        <taxon>Arthropoda</taxon>
        <taxon>Chelicerata</taxon>
        <taxon>Arachnida</taxon>
        <taxon>Araneae</taxon>
        <taxon>Araneomorphae</taxon>
        <taxon>Entelegynae</taxon>
        <taxon>Araneoidea</taxon>
        <taxon>Nephilidae</taxon>
        <taxon>Nephila</taxon>
    </lineage>
</organism>
<dbReference type="AlphaFoldDB" id="A0A8X6TB89"/>
<name>A0A8X6TB89_NEPPI</name>
<evidence type="ECO:0000313" key="1">
    <source>
        <dbReference type="EMBL" id="GFS95388.1"/>
    </source>
</evidence>
<evidence type="ECO:0000313" key="2">
    <source>
        <dbReference type="Proteomes" id="UP000887013"/>
    </source>
</evidence>